<feature type="non-terminal residue" evidence="1">
    <location>
        <position position="120"/>
    </location>
</feature>
<name>A0A087TYR7_STEMI</name>
<proteinExistence type="predicted"/>
<keyword evidence="2" id="KW-1185">Reference proteome</keyword>
<accession>A0A087TYR7</accession>
<evidence type="ECO:0000313" key="1">
    <source>
        <dbReference type="EMBL" id="KFM70256.1"/>
    </source>
</evidence>
<reference evidence="1 2" key="1">
    <citation type="submission" date="2013-11" db="EMBL/GenBank/DDBJ databases">
        <title>Genome sequencing of Stegodyphus mimosarum.</title>
        <authorList>
            <person name="Bechsgaard J."/>
        </authorList>
    </citation>
    <scope>NUCLEOTIDE SEQUENCE [LARGE SCALE GENOMIC DNA]</scope>
</reference>
<gene>
    <name evidence="1" type="ORF">X975_10261</name>
</gene>
<organism evidence="1 2">
    <name type="scientific">Stegodyphus mimosarum</name>
    <name type="common">African social velvet spider</name>
    <dbReference type="NCBI Taxonomy" id="407821"/>
    <lineage>
        <taxon>Eukaryota</taxon>
        <taxon>Metazoa</taxon>
        <taxon>Ecdysozoa</taxon>
        <taxon>Arthropoda</taxon>
        <taxon>Chelicerata</taxon>
        <taxon>Arachnida</taxon>
        <taxon>Araneae</taxon>
        <taxon>Araneomorphae</taxon>
        <taxon>Entelegynae</taxon>
        <taxon>Eresoidea</taxon>
        <taxon>Eresidae</taxon>
        <taxon>Stegodyphus</taxon>
    </lineage>
</organism>
<dbReference type="EMBL" id="KK117364">
    <property type="protein sequence ID" value="KFM70256.1"/>
    <property type="molecule type" value="Genomic_DNA"/>
</dbReference>
<dbReference type="AlphaFoldDB" id="A0A087TYR7"/>
<evidence type="ECO:0000313" key="2">
    <source>
        <dbReference type="Proteomes" id="UP000054359"/>
    </source>
</evidence>
<protein>
    <submittedName>
        <fullName evidence="1">Uncharacterized protein</fullName>
    </submittedName>
</protein>
<sequence>MKKVAVVEKERDATFKPFPREFFNSDRSTCSAFYLFIRFRLRESFGCGDKSDFESTIKPLLGGVGTGACSIWSERESHFFLSPLLLSATKVNNPSKLDVGVQVIETNRSYPSTTSNSYFE</sequence>
<dbReference type="Proteomes" id="UP000054359">
    <property type="component" value="Unassembled WGS sequence"/>
</dbReference>